<organism evidence="1 2">
    <name type="scientific">Aspergillus coremiiformis</name>
    <dbReference type="NCBI Taxonomy" id="138285"/>
    <lineage>
        <taxon>Eukaryota</taxon>
        <taxon>Fungi</taxon>
        <taxon>Dikarya</taxon>
        <taxon>Ascomycota</taxon>
        <taxon>Pezizomycotina</taxon>
        <taxon>Eurotiomycetes</taxon>
        <taxon>Eurotiomycetidae</taxon>
        <taxon>Eurotiales</taxon>
        <taxon>Aspergillaceae</taxon>
        <taxon>Aspergillus</taxon>
        <taxon>Aspergillus subgen. Circumdati</taxon>
    </lineage>
</organism>
<dbReference type="OrthoDB" id="3555317at2759"/>
<evidence type="ECO:0000313" key="1">
    <source>
        <dbReference type="EMBL" id="KAE8355229.1"/>
    </source>
</evidence>
<protein>
    <recommendedName>
        <fullName evidence="3">BZIP domain-containing protein</fullName>
    </recommendedName>
</protein>
<gene>
    <name evidence="1" type="ORF">BDV28DRAFT_129365</name>
</gene>
<dbReference type="InterPro" id="IPR046347">
    <property type="entry name" value="bZIP_sf"/>
</dbReference>
<dbReference type="AlphaFoldDB" id="A0A5N6ZEM8"/>
<dbReference type="SUPFAM" id="SSF57959">
    <property type="entry name" value="Leucine zipper domain"/>
    <property type="match status" value="1"/>
</dbReference>
<dbReference type="Gene3D" id="1.20.5.170">
    <property type="match status" value="1"/>
</dbReference>
<name>A0A5N6ZEM8_9EURO</name>
<evidence type="ECO:0000313" key="2">
    <source>
        <dbReference type="Proteomes" id="UP000327118"/>
    </source>
</evidence>
<dbReference type="Proteomes" id="UP000327118">
    <property type="component" value="Unassembled WGS sequence"/>
</dbReference>
<dbReference type="GO" id="GO:0003700">
    <property type="term" value="F:DNA-binding transcription factor activity"/>
    <property type="evidence" value="ECO:0007669"/>
    <property type="project" value="InterPro"/>
</dbReference>
<reference evidence="2" key="1">
    <citation type="submission" date="2019-04" db="EMBL/GenBank/DDBJ databases">
        <title>Friends and foes A comparative genomics studyof 23 Aspergillus species from section Flavi.</title>
        <authorList>
            <consortium name="DOE Joint Genome Institute"/>
            <person name="Kjaerbolling I."/>
            <person name="Vesth T."/>
            <person name="Frisvad J.C."/>
            <person name="Nybo J.L."/>
            <person name="Theobald S."/>
            <person name="Kildgaard S."/>
            <person name="Isbrandt T."/>
            <person name="Kuo A."/>
            <person name="Sato A."/>
            <person name="Lyhne E.K."/>
            <person name="Kogle M.E."/>
            <person name="Wiebenga A."/>
            <person name="Kun R.S."/>
            <person name="Lubbers R.J."/>
            <person name="Makela M.R."/>
            <person name="Barry K."/>
            <person name="Chovatia M."/>
            <person name="Clum A."/>
            <person name="Daum C."/>
            <person name="Haridas S."/>
            <person name="He G."/>
            <person name="LaButti K."/>
            <person name="Lipzen A."/>
            <person name="Mondo S."/>
            <person name="Riley R."/>
            <person name="Salamov A."/>
            <person name="Simmons B.A."/>
            <person name="Magnuson J.K."/>
            <person name="Henrissat B."/>
            <person name="Mortensen U.H."/>
            <person name="Larsen T.O."/>
            <person name="Devries R.P."/>
            <person name="Grigoriev I.V."/>
            <person name="Machida M."/>
            <person name="Baker S.E."/>
            <person name="Andersen M.R."/>
        </authorList>
    </citation>
    <scope>NUCLEOTIDE SEQUENCE [LARGE SCALE GENOMIC DNA]</scope>
    <source>
        <strain evidence="2">CBS 553.77</strain>
    </source>
</reference>
<keyword evidence="2" id="KW-1185">Reference proteome</keyword>
<sequence length="148" mass="16657">MEIRPTLNHVSLVHSQDQETTGAGTFKIPSRKRERPREIIETCGGKGRKERRREQIREAQQTYWSRKEADTMTLNKRITQLETAAGKVSETVATLSDILLQSGVLAAHPELTEQLHETIQICRASVTDVGDDHGQAIIKDPQEGEEDQ</sequence>
<proteinExistence type="predicted"/>
<accession>A0A5N6ZEM8</accession>
<evidence type="ECO:0008006" key="3">
    <source>
        <dbReference type="Google" id="ProtNLM"/>
    </source>
</evidence>
<dbReference type="EMBL" id="ML739056">
    <property type="protein sequence ID" value="KAE8355229.1"/>
    <property type="molecule type" value="Genomic_DNA"/>
</dbReference>
<dbReference type="PANTHER" id="PTHR40618:SF1">
    <property type="entry name" value="B-ZIP TRANSCRIPTION FACTOR (EUROFUNG)"/>
    <property type="match status" value="1"/>
</dbReference>
<dbReference type="PANTHER" id="PTHR40618">
    <property type="entry name" value="B-ZIP TRANSCRIPTION FACTOR (EUROFUNG)-RELATED"/>
    <property type="match status" value="1"/>
</dbReference>